<evidence type="ECO:0000313" key="1">
    <source>
        <dbReference type="EMBL" id="DAD68580.1"/>
    </source>
</evidence>
<proteinExistence type="predicted"/>
<accession>A0A8S5LEW3</accession>
<reference evidence="1" key="1">
    <citation type="journal article" date="2021" name="Proc. Natl. Acad. Sci. U.S.A.">
        <title>A Catalog of Tens of Thousands of Viruses from Human Metagenomes Reveals Hidden Associations with Chronic Diseases.</title>
        <authorList>
            <person name="Tisza M.J."/>
            <person name="Buck C.B."/>
        </authorList>
    </citation>
    <scope>NUCLEOTIDE SEQUENCE</scope>
    <source>
        <strain evidence="1">Ct3CA7</strain>
    </source>
</reference>
<dbReference type="EMBL" id="BK014704">
    <property type="protein sequence ID" value="DAD68580.1"/>
    <property type="molecule type" value="Genomic_DNA"/>
</dbReference>
<sequence length="71" mass="8187">MYRVFNFIAVRVMIDEYIRRVMSPIPGFIEAGMRSELRAPILSPIRATAKDKYVSELAGQFTIGIERKNHD</sequence>
<protein>
    <submittedName>
        <fullName evidence="1">Proline utilization A N-terminal domain</fullName>
    </submittedName>
</protein>
<organism evidence="1">
    <name type="scientific">Siphoviridae sp. ct3CA7</name>
    <dbReference type="NCBI Taxonomy" id="2823561"/>
    <lineage>
        <taxon>Viruses</taxon>
        <taxon>Duplodnaviria</taxon>
        <taxon>Heunggongvirae</taxon>
        <taxon>Uroviricota</taxon>
        <taxon>Caudoviricetes</taxon>
    </lineage>
</organism>
<name>A0A8S5LEW3_9CAUD</name>